<keyword evidence="5" id="KW-1185">Reference proteome</keyword>
<dbReference type="InterPro" id="IPR022099">
    <property type="entry name" value="DUF3638"/>
</dbReference>
<name>A0ABS3AQA6_9BACT</name>
<feature type="coiled-coil region" evidence="1">
    <location>
        <begin position="1932"/>
        <end position="1959"/>
    </location>
</feature>
<comment type="caution">
    <text evidence="4">The sequence shown here is derived from an EMBL/GenBank/DDBJ whole genome shotgun (WGS) entry which is preliminary data.</text>
</comment>
<feature type="compositionally biased region" description="Polar residues" evidence="2">
    <location>
        <begin position="1"/>
        <end position="10"/>
    </location>
</feature>
<protein>
    <submittedName>
        <fullName evidence="4">DUF3638 domain-containing protein</fullName>
    </submittedName>
</protein>
<feature type="coiled-coil region" evidence="1">
    <location>
        <begin position="2943"/>
        <end position="3014"/>
    </location>
</feature>
<keyword evidence="1" id="KW-0175">Coiled coil</keyword>
<evidence type="ECO:0000256" key="2">
    <source>
        <dbReference type="SAM" id="MobiDB-lite"/>
    </source>
</evidence>
<evidence type="ECO:0000256" key="1">
    <source>
        <dbReference type="SAM" id="Coils"/>
    </source>
</evidence>
<accession>A0ABS3AQA6</accession>
<feature type="region of interest" description="Disordered" evidence="2">
    <location>
        <begin position="1"/>
        <end position="31"/>
    </location>
</feature>
<evidence type="ECO:0000259" key="3">
    <source>
        <dbReference type="Pfam" id="PF12340"/>
    </source>
</evidence>
<evidence type="ECO:0000313" key="4">
    <source>
        <dbReference type="EMBL" id="MBN4066510.1"/>
    </source>
</evidence>
<dbReference type="Proteomes" id="UP000722121">
    <property type="component" value="Unassembled WGS sequence"/>
</dbReference>
<dbReference type="Pfam" id="PF12340">
    <property type="entry name" value="DUF3638"/>
    <property type="match status" value="1"/>
</dbReference>
<sequence>MDVPETPSNRQAKRQEESRDATAASTGSLQCTRSERITQVANEILQHVGESDQFGYDAANNELQNFTAKELEGQSLIPSTLPPIQDIDDDQWNQLARRFAHIHSDTIIKGTSLEGNSTSDSSEHMLELLDSILSSKAVILEQDEVAAMRDQIEQLRTSFAQIHTTSKKLNQRIHSKEFLYNEAQNITRALYNLSSGETYAIPGGWAGSPGHAMIYTFTKRPDGCYDIKIYNTGAGTGEYHNILEEGLKTKISPLVHYEGVSCEEIFFSEKNLEIQPDWILALLEPKVLTRQDPTLTVEPKDIYRRCFGHLESHRVLSDQDTVGYMTAQRGGSCSWRVLMAMLFSTISKKCYKLLHLEIRLLSFINFYQASRGILEEDTPRGEQARTLLKNAAEKLTRMTAKRYLPDKKDMLSQERAVKADATAADLLEKIAVIERKIQQTRSSSQSPSVAMRSNNSHRSDLERKIDFLRNNCLHTPQKTRNDIATEGYCNFQPPTPDTLLATLQKANESIKTAYEQGQMTTARVMIEEFFSLLPIPTTDSEDFWQRVPQSDLSESMKSFDTLLKQSIELARISTVDHPEVENNFLLTYAISHALAVRIDSVRKRNPGEPYLSDYAIHCPIGMRNHYKVFYCNKEWKKFQKLTDYFHAVNERTEKSENNTLFNFYRLRMLHKDCLDERQGVADCRFFDKLRKNNPAVNNAVQTRNIFYSQWLQSSPRNPDCSAETILAVELMWDVDDDPTKSALLTSDLDHLVYLRRAGLYTQHIINQSVNKIQMGSGLTVELEPGHHGMLFRIDYNCGLQHSPLFPSDTKYQEMHPALRQWNDLNAAVKKIIEGDYYNSFDRRSPSGRWVGGLPPESNVLIGQTESPFLAIRELVRTGTQPNLFTYQLLYYFRHNRNELAKPAIQSLFDMIFFKPFETAKDVWHLPLFEQLADEPDLAEQCIDLINSGIRDFWDKQPKQRPNVQACLFFVRLADRIRNVLPQNKRNQILGNEKDLLDRWLALPELSLQEKSAIHLHRLYHFSQKESRPAPSSSEFFDAYQSWIFYANNNLNAKDTLPVLETAAQTFIYTMSPQLLNRLEDAEQRNSFFDTLLTIFSLPPRSDKQEWKPGPKHPTYCLRTSNSTFWSINIETGKICNEEGVLKNTQSPNWENSHAYLRLFGKEQFTYHTSGDTYYFQSSQLGSMRIIGQRENYSFKYSLQMEREGIWYQYVAPTPTNENFNQEFLPDTIPHFLKADHAFWLSSDSNKPSLITNLKTGKVAYLAYSDGRIIPAKDEKKPREEQRYLCLYQQKNDPKSYDFGPLTYFERDEYTAIWHKEEDPNARVTEIIFPRYLSLNEKELTFVADEKGEAVWTDNRQYLLSTNQKRGLFGNLNNYLLLEEKEGRKQKLLLPLQKFLKLSESQHLTSYGQLDVKDKKRSSGWDLATEFNEPHQGHYRFIEYDVIDGKPKAKDTEGQLFLVYRYLWQREYDKALFCLREVAKSDYLSPRSQEIFEWLFLSGQENKDFSANAAAIRLHAYKIWTDHKERPEFEKKEEKGKKEAEERTEAIEKASRADYTCYLDGLQNVDSRLYLSKKEEVKLIESAFGIANFQPRHHDLTHNTPMEPIASAKQHPSLPSFTEPRYLPQLGEEYTPPPPRRVNGPLGEIILQPPCPALESHPKKNDHYQRRIKYMAIPFQRPQEVKYFSILFPQTQRGLNLLRNFEEVYKAAKEGNEAERKALLFRLSQIDTKGLQESFESGNFNIDWILYNYLIFVLQNPQQAPTYPSLDLFSDQQRESYLHNFHKELNSAYNDAQKKQPEPAVSQEPLLEQPQRREIPIGANPQVTLPLVTAQSTTGHATPTTSTPLYFAQGANTSEQAYPLPREWLDRDNSNGQQGDGQTSFNIGTISDTEAEYSEAIQREFAAFSDELRTGQQRNAALPHYSLKDGKDFTALEEEMSKKIDEQEEDLEAQKKVILALANRKSQNRPHALRESMLLRGRSSKELELNDLILLFLKGREELFYAANTNLDNQNIKTLHQLIGKYLINATHLQQWYRGRIHVDKLIANGLGNNEERRYLIEQLGYEFFAERAYGDNVNDLDPEREVPFLVFEYFSNMRIRPEQYALLHKMTETGNGKRYNDIVIQLIMGGGKTSTLASILGHLAAKPGRLALFVTPASQFYTVRENLKNTQRKHFHQEIDTIDLSRNAFTLQNLQWIHNKLNSAMEQEEMVVVKSETLQALELEFLSCIHDYTSYVNKTPPQELKEKIKTLSNILLIFREKSDATIDEVDLVLNALREVNFPVGEAEHVKSERIDVVKTIMGFLVSTETVPGTDQTMEALTGIRRNEQALLSQENYRNTVQPFLANKLADTYAPFAFAKEKKQSLIRYLKNKISPEAQTLADYDPKATLSAKEQQKIARARVWYEKQGNKQEIDEDIAFLADLSHRIASDNVTASEPANLIALSKHVIQTLLPATLGKSCGRHFGRSKNINNAGEVLPYQGVDTPSTTKFGYHYESIIYHYLTALSQGVSPYQLLDLANKFKTAALLYDEPFDETAEAEEFKELTGVALSEIDHLGKIDEAVANINRETSKLLTIETETVAHYVSFYTHRFTSTPQSLIDQLDTRRAMSGTPWNIDGYPESLADSPSLDRGTEGRIVDTMLQRAEKLKNTNVHVIKSSGAKGLLTEALANHPSKNQFQGIIDVGGHFKGINNTQVAREILEYFENDKRIEAVLFYLPPAGPGASSSEKKNAGKLAIMKKGNSSYEVIGGTSKELIEATGVPLKNLFVYYDENHTTGSDIVQCPTSKNFVTVDERLLRRNFFQGILRLRQFFYFQDVEYIVPEGVQSSLINEGKSVIDLISSGIKSQAIRLAMDTYRSYKQQINNIIRKKAFEKLLKLRTASDQPSRDIEDAISKEFRKYQQLLLSTLSDSPYTQFGRVEETVNTIDNLEHHIALALEKFPKDQQKAITELKEELKHLIDRAKKCRVLPQEVKEPAADIIGLEEEVELQVEQEAEQEVERELEQELQQELQRYLDLKLTDAIKETAWDAMPSIEELTSPNNDPFFTNKPDLSRPDIFSLQHILQHLPNTSFHYERKYHDIFDNNILVTNNFRLTGEAIHPVFSRYQKPGNQILAIEREGKMFFILLSSYDAEQWKAWLKANKTDDSKRMWLIQPDGTILQDNGHNIPLPLEEHDKAISRALLQINFFNGNMQYLNRHEEEVDFWLNESHPEMKLHYIKIKVEKDPVQKRLFNNSLIMQPKKYRKTMQGNVVHLRRQKKLESNRDLIRRYSPEKVATINPLYVHLLTNNQLQYLITPEQLFKVTPEQAKQIKPSQVPHLHYACLDELETAEQIRAIPLDKVSIINNENHFQYFSLEQAKQMIEEQSLFFGKLDGAVACALIKEKDEEEQKKMVACLSHEQIPFIDDPNIIQMLKDSQLDGLSPTQTKDLSERQITLLEKEELISAIDDPTKVKFINPAYTDFINVSMAPHLTDDQAKQIRRAELVANITQSQLPLLDDSVIKQIDATLVEHLADEKIPLLETKQQIQALTKEQKELFYRARRHKQAKEEPPLSLTSIRKQFSTIPPNANGILDRIIAVVKKIFVTIALIILSPLWAITFVISKIYSAIVVNRKIIAIANKAKDAFEQKWYHSMSNEATSIEKATLAVQGIQLSLSNEEGKKILCEKTRRLLWRIIAVEGFQNIYHDKVPQAINICADQLTQENSDELTYTQVQNALTTLAAELKLIPETENSAKHLLDQIDFHTQRLHTCLQSESKATQQPQQSSEAINRAISRLHKHLQEPRKEGDIAKANRQTLLLLEKILQSNSYLFLKESNLPAITFIHNICLAMHTKSHGTEEIKAVGKGLVAEVDKKRKGAKENHDEWPNLAQDVEDSYNVTRQHFADASGVVKKVTYAIQHPMKALSMLKSVEAIPGTYDPYAADNYPTTLGDTTYGQDATVRSIYAPTPTIGTNVRPLYKGLLQAVENNVFFAEEALQEATQFIFEINYQQMQETEGKRTHNIANTVMEYPFSLDVMTLPLDTDFYQGKVVKWENANSFFDQFKQHIFGNDGQACRTIANKGCGYFFTSRVSDDDIERSLDATRKLFEGIETDDKDDWKVAGKQKQRLFQDVFHLLIRLRTEQKYAHSSHNVLNYSHCTMDIDRGAMMTLLYSLAIRAATSDNKVDDYDSTRSFVCGALSTRALTIGTRSIMKNYAEETIAFLRHIPQHALGETIQTLLDTKPSYNDSDTSP</sequence>
<evidence type="ECO:0000313" key="5">
    <source>
        <dbReference type="Proteomes" id="UP000722121"/>
    </source>
</evidence>
<proteinExistence type="predicted"/>
<dbReference type="EMBL" id="JAFITR010000003">
    <property type="protein sequence ID" value="MBN4066510.1"/>
    <property type="molecule type" value="Genomic_DNA"/>
</dbReference>
<organism evidence="4 5">
    <name type="scientific">Simkania negevensis</name>
    <dbReference type="NCBI Taxonomy" id="83561"/>
    <lineage>
        <taxon>Bacteria</taxon>
        <taxon>Pseudomonadati</taxon>
        <taxon>Chlamydiota</taxon>
        <taxon>Chlamydiia</taxon>
        <taxon>Parachlamydiales</taxon>
        <taxon>Simkaniaceae</taxon>
        <taxon>Simkania</taxon>
    </lineage>
</organism>
<feature type="domain" description="DUF3638" evidence="3">
    <location>
        <begin position="2076"/>
        <end position="2300"/>
    </location>
</feature>
<gene>
    <name evidence="4" type="ORF">JYU14_00290</name>
</gene>
<reference evidence="4 5" key="1">
    <citation type="submission" date="2021-02" db="EMBL/GenBank/DDBJ databases">
        <title>Activity-based single-cell genomes from oceanic crustal fluid captures similar information to metagenomic and metatranscriptomic surveys with orders of magnitude less sampling.</title>
        <authorList>
            <person name="D'Angelo T.S."/>
            <person name="Orcutt B.N."/>
        </authorList>
    </citation>
    <scope>NUCLEOTIDE SEQUENCE [LARGE SCALE GENOMIC DNA]</scope>
    <source>
        <strain evidence="4">AH-315-G07</strain>
    </source>
</reference>